<gene>
    <name evidence="1" type="ORF">OUZ56_017272</name>
</gene>
<comment type="caution">
    <text evidence="1">The sequence shown here is derived from an EMBL/GenBank/DDBJ whole genome shotgun (WGS) entry which is preliminary data.</text>
</comment>
<reference evidence="1 2" key="1">
    <citation type="journal article" date="2023" name="Nucleic Acids Res.">
        <title>The hologenome of Daphnia magna reveals possible DNA methylation and microbiome-mediated evolution of the host genome.</title>
        <authorList>
            <person name="Chaturvedi A."/>
            <person name="Li X."/>
            <person name="Dhandapani V."/>
            <person name="Marshall H."/>
            <person name="Kissane S."/>
            <person name="Cuenca-Cambronero M."/>
            <person name="Asole G."/>
            <person name="Calvet F."/>
            <person name="Ruiz-Romero M."/>
            <person name="Marangio P."/>
            <person name="Guigo R."/>
            <person name="Rago D."/>
            <person name="Mirbahai L."/>
            <person name="Eastwood N."/>
            <person name="Colbourne J.K."/>
            <person name="Zhou J."/>
            <person name="Mallon E."/>
            <person name="Orsini L."/>
        </authorList>
    </citation>
    <scope>NUCLEOTIDE SEQUENCE [LARGE SCALE GENOMIC DNA]</scope>
    <source>
        <strain evidence="1">LRV0_1</strain>
    </source>
</reference>
<proteinExistence type="predicted"/>
<dbReference type="EMBL" id="JAOYFB010000038">
    <property type="protein sequence ID" value="KAK4028094.1"/>
    <property type="molecule type" value="Genomic_DNA"/>
</dbReference>
<sequence>MFCLTAYRPLNEMELACKCNTSTKSKINNDYIAKMFFGSDHQPNDQLEKDELGEYEAEAIEPTTCDPTAIYDYWAGRCNRWPRLSVMASVIQKPSKLFCACALGTEPCVGCVFHPRWEVHFFIKKVIYCGIVKELTHLSNRYGNPTRLTGATTNN</sequence>
<organism evidence="1 2">
    <name type="scientific">Daphnia magna</name>
    <dbReference type="NCBI Taxonomy" id="35525"/>
    <lineage>
        <taxon>Eukaryota</taxon>
        <taxon>Metazoa</taxon>
        <taxon>Ecdysozoa</taxon>
        <taxon>Arthropoda</taxon>
        <taxon>Crustacea</taxon>
        <taxon>Branchiopoda</taxon>
        <taxon>Diplostraca</taxon>
        <taxon>Cladocera</taxon>
        <taxon>Anomopoda</taxon>
        <taxon>Daphniidae</taxon>
        <taxon>Daphnia</taxon>
    </lineage>
</organism>
<name>A0ABR0ASL6_9CRUS</name>
<evidence type="ECO:0000313" key="1">
    <source>
        <dbReference type="EMBL" id="KAK4028094.1"/>
    </source>
</evidence>
<evidence type="ECO:0000313" key="2">
    <source>
        <dbReference type="Proteomes" id="UP001234178"/>
    </source>
</evidence>
<protein>
    <submittedName>
        <fullName evidence="1">Uncharacterized protein</fullName>
    </submittedName>
</protein>
<keyword evidence="2" id="KW-1185">Reference proteome</keyword>
<accession>A0ABR0ASL6</accession>
<dbReference type="Proteomes" id="UP001234178">
    <property type="component" value="Unassembled WGS sequence"/>
</dbReference>